<proteinExistence type="predicted"/>
<organism evidence="2 3">
    <name type="scientific">Diplogelasinospora grovesii</name>
    <dbReference type="NCBI Taxonomy" id="303347"/>
    <lineage>
        <taxon>Eukaryota</taxon>
        <taxon>Fungi</taxon>
        <taxon>Dikarya</taxon>
        <taxon>Ascomycota</taxon>
        <taxon>Pezizomycotina</taxon>
        <taxon>Sordariomycetes</taxon>
        <taxon>Sordariomycetidae</taxon>
        <taxon>Sordariales</taxon>
        <taxon>Diplogelasinosporaceae</taxon>
        <taxon>Diplogelasinospora</taxon>
    </lineage>
</organism>
<dbReference type="EMBL" id="MU853766">
    <property type="protein sequence ID" value="KAK3943400.1"/>
    <property type="molecule type" value="Genomic_DNA"/>
</dbReference>
<name>A0AAN6S7L1_9PEZI</name>
<sequence length="106" mass="11450">MIDMQRGMLRTFLLNPPDIALNASLRAAFNATLTSLKSGDPEADVSSAGTSPQHAAKPKPRQTFSHRKQAVDSHELAVSDRSIRSKSLIRGGEALPDEGDDIPLKE</sequence>
<dbReference type="Proteomes" id="UP001303473">
    <property type="component" value="Unassembled WGS sequence"/>
</dbReference>
<reference evidence="3" key="1">
    <citation type="journal article" date="2023" name="Mol. Phylogenet. Evol.">
        <title>Genome-scale phylogeny and comparative genomics of the fungal order Sordariales.</title>
        <authorList>
            <person name="Hensen N."/>
            <person name="Bonometti L."/>
            <person name="Westerberg I."/>
            <person name="Brannstrom I.O."/>
            <person name="Guillou S."/>
            <person name="Cros-Aarteil S."/>
            <person name="Calhoun S."/>
            <person name="Haridas S."/>
            <person name="Kuo A."/>
            <person name="Mondo S."/>
            <person name="Pangilinan J."/>
            <person name="Riley R."/>
            <person name="LaButti K."/>
            <person name="Andreopoulos B."/>
            <person name="Lipzen A."/>
            <person name="Chen C."/>
            <person name="Yan M."/>
            <person name="Daum C."/>
            <person name="Ng V."/>
            <person name="Clum A."/>
            <person name="Steindorff A."/>
            <person name="Ohm R.A."/>
            <person name="Martin F."/>
            <person name="Silar P."/>
            <person name="Natvig D.O."/>
            <person name="Lalanne C."/>
            <person name="Gautier V."/>
            <person name="Ament-Velasquez S.L."/>
            <person name="Kruys A."/>
            <person name="Hutchinson M.I."/>
            <person name="Powell A.J."/>
            <person name="Barry K."/>
            <person name="Miller A.N."/>
            <person name="Grigoriev I.V."/>
            <person name="Debuchy R."/>
            <person name="Gladieux P."/>
            <person name="Hiltunen Thoren M."/>
            <person name="Johannesson H."/>
        </authorList>
    </citation>
    <scope>NUCLEOTIDE SEQUENCE [LARGE SCALE GENOMIC DNA]</scope>
    <source>
        <strain evidence="3">CBS 340.73</strain>
    </source>
</reference>
<dbReference type="AlphaFoldDB" id="A0AAN6S7L1"/>
<feature type="compositionally biased region" description="Basic residues" evidence="1">
    <location>
        <begin position="56"/>
        <end position="68"/>
    </location>
</feature>
<evidence type="ECO:0000313" key="3">
    <source>
        <dbReference type="Proteomes" id="UP001303473"/>
    </source>
</evidence>
<accession>A0AAN6S7L1</accession>
<evidence type="ECO:0000256" key="1">
    <source>
        <dbReference type="SAM" id="MobiDB-lite"/>
    </source>
</evidence>
<protein>
    <submittedName>
        <fullName evidence="2">Uncharacterized protein</fullName>
    </submittedName>
</protein>
<gene>
    <name evidence="2" type="ORF">QBC46DRAFT_405472</name>
</gene>
<feature type="compositionally biased region" description="Acidic residues" evidence="1">
    <location>
        <begin position="95"/>
        <end position="106"/>
    </location>
</feature>
<evidence type="ECO:0000313" key="2">
    <source>
        <dbReference type="EMBL" id="KAK3943400.1"/>
    </source>
</evidence>
<keyword evidence="3" id="KW-1185">Reference proteome</keyword>
<feature type="compositionally biased region" description="Basic and acidic residues" evidence="1">
    <location>
        <begin position="69"/>
        <end position="78"/>
    </location>
</feature>
<comment type="caution">
    <text evidence="2">The sequence shown here is derived from an EMBL/GenBank/DDBJ whole genome shotgun (WGS) entry which is preliminary data.</text>
</comment>
<feature type="region of interest" description="Disordered" evidence="1">
    <location>
        <begin position="36"/>
        <end position="78"/>
    </location>
</feature>
<feature type="region of interest" description="Disordered" evidence="1">
    <location>
        <begin position="87"/>
        <end position="106"/>
    </location>
</feature>